<dbReference type="InterPro" id="IPR017896">
    <property type="entry name" value="4Fe4S_Fe-S-bd"/>
</dbReference>
<proteinExistence type="predicted"/>
<dbReference type="GO" id="GO:0046872">
    <property type="term" value="F:metal ion binding"/>
    <property type="evidence" value="ECO:0007669"/>
    <property type="project" value="UniProtKB-KW"/>
</dbReference>
<dbReference type="PROSITE" id="PS51379">
    <property type="entry name" value="4FE4S_FER_2"/>
    <property type="match status" value="1"/>
</dbReference>
<comment type="caution">
    <text evidence="7">The sequence shown here is derived from an EMBL/GenBank/DDBJ whole genome shotgun (WGS) entry which is preliminary data.</text>
</comment>
<sequence>MQQNPATPTGSLHDEIGPVLKAGLCVGCGACAVRAPDAIRMSRDSDGVMQAVIADAAALDAEPGGVCPFSDATPDEGAVGTRVFGTDVPADPRLGRVRRSYAGFAAAADFRAKGSSGGMATWVLVEAMRQGMIDAVVNVHPAKDGGLFNFAVARSEAEIRAGAKTRYYSVSFDTALRDAIDGSGRIAFVGVPCFVTAVRHLAAADPAVGDALALTVAIICGHMKSPGFAESLAWQVGVAPDDIAAVDFRVKQPDRSAKMYGFSAISKATGETRMKPMAQLAGRRWDGGYFRLAACDFCDDVVGETADVSFGDAWLPEYDADPGGTNVVMVRSPAIETLIETARTRGDVTLDDIGHDRAAASQAGGFRDRRDALAYRLWHADRTGRWHPRKRVTPGVSNIGRIRRLMYRVRMTVRRRSFAALRLSKTVGSILPYRYEMTAWHKFQVLLGKADTKFGKPVSKK</sequence>
<accession>A0A327XM47</accession>
<comment type="cofactor">
    <cofactor evidence="1">
        <name>FAD</name>
        <dbReference type="ChEBI" id="CHEBI:57692"/>
    </cofactor>
</comment>
<protein>
    <submittedName>
        <fullName evidence="7">Coenzyme F420-reducing hydrogenase beta subunit</fullName>
    </submittedName>
</protein>
<dbReference type="GO" id="GO:0052592">
    <property type="term" value="F:oxidoreductase activity, acting on CH or CH2 groups, with an iron-sulfur protein as acceptor"/>
    <property type="evidence" value="ECO:0007669"/>
    <property type="project" value="TreeGrafter"/>
</dbReference>
<evidence type="ECO:0000259" key="6">
    <source>
        <dbReference type="PROSITE" id="PS51379"/>
    </source>
</evidence>
<reference evidence="7 8" key="1">
    <citation type="submission" date="2018-06" db="EMBL/GenBank/DDBJ databases">
        <title>Genomic Encyclopedia of Archaeal and Bacterial Type Strains, Phase II (KMG-II): from individual species to whole genera.</title>
        <authorList>
            <person name="Goeker M."/>
        </authorList>
    </citation>
    <scope>NUCLEOTIDE SEQUENCE [LARGE SCALE GENOMIC DNA]</scope>
    <source>
        <strain evidence="7 8">DSM 22011</strain>
    </source>
</reference>
<dbReference type="PANTHER" id="PTHR31332:SF6">
    <property type="entry name" value="FORMATE DEHYDROGENASE SUBUNIT BETA"/>
    <property type="match status" value="1"/>
</dbReference>
<name>A0A327XM47_9RHOB</name>
<evidence type="ECO:0000256" key="4">
    <source>
        <dbReference type="ARBA" id="ARBA00023004"/>
    </source>
</evidence>
<evidence type="ECO:0000313" key="8">
    <source>
        <dbReference type="Proteomes" id="UP000249165"/>
    </source>
</evidence>
<evidence type="ECO:0000256" key="5">
    <source>
        <dbReference type="ARBA" id="ARBA00023014"/>
    </source>
</evidence>
<dbReference type="InterPro" id="IPR007525">
    <property type="entry name" value="FrhB_FdhB_C"/>
</dbReference>
<evidence type="ECO:0000256" key="1">
    <source>
        <dbReference type="ARBA" id="ARBA00001974"/>
    </source>
</evidence>
<dbReference type="PANTHER" id="PTHR31332">
    <property type="entry name" value="7-HYDROXYMETHYL CHLOROPHYLL A REDUCTASE, CHLOROPLASTIC"/>
    <property type="match status" value="1"/>
</dbReference>
<evidence type="ECO:0000313" key="7">
    <source>
        <dbReference type="EMBL" id="RAK09930.1"/>
    </source>
</evidence>
<dbReference type="AlphaFoldDB" id="A0A327XM47"/>
<dbReference type="InterPro" id="IPR045220">
    <property type="entry name" value="FRHB/FDHB/HCAR-like"/>
</dbReference>
<keyword evidence="5" id="KW-0411">Iron-sulfur</keyword>
<keyword evidence="8" id="KW-1185">Reference proteome</keyword>
<organism evidence="7 8">
    <name type="scientific">Salipiger aestuarii</name>
    <dbReference type="NCBI Taxonomy" id="568098"/>
    <lineage>
        <taxon>Bacteria</taxon>
        <taxon>Pseudomonadati</taxon>
        <taxon>Pseudomonadota</taxon>
        <taxon>Alphaproteobacteria</taxon>
        <taxon>Rhodobacterales</taxon>
        <taxon>Roseobacteraceae</taxon>
        <taxon>Salipiger</taxon>
    </lineage>
</organism>
<dbReference type="GO" id="GO:0051536">
    <property type="term" value="F:iron-sulfur cluster binding"/>
    <property type="evidence" value="ECO:0007669"/>
    <property type="project" value="UniProtKB-KW"/>
</dbReference>
<feature type="domain" description="4Fe-4S ferredoxin-type" evidence="6">
    <location>
        <begin position="16"/>
        <end position="44"/>
    </location>
</feature>
<dbReference type="InterPro" id="IPR007516">
    <property type="entry name" value="Co_F420_Hydgase/DH_bsu_N"/>
</dbReference>
<dbReference type="Pfam" id="PF04422">
    <property type="entry name" value="FrhB_FdhB_N"/>
    <property type="match status" value="1"/>
</dbReference>
<evidence type="ECO:0000256" key="3">
    <source>
        <dbReference type="ARBA" id="ARBA00023002"/>
    </source>
</evidence>
<keyword evidence="2" id="KW-0479">Metal-binding</keyword>
<dbReference type="Pfam" id="PF04432">
    <property type="entry name" value="FrhB_FdhB_C"/>
    <property type="match status" value="1"/>
</dbReference>
<keyword evidence="4" id="KW-0408">Iron</keyword>
<evidence type="ECO:0000256" key="2">
    <source>
        <dbReference type="ARBA" id="ARBA00022723"/>
    </source>
</evidence>
<dbReference type="Proteomes" id="UP000249165">
    <property type="component" value="Unassembled WGS sequence"/>
</dbReference>
<keyword evidence="3" id="KW-0560">Oxidoreductase</keyword>
<dbReference type="EMBL" id="QLMG01000061">
    <property type="protein sequence ID" value="RAK09930.1"/>
    <property type="molecule type" value="Genomic_DNA"/>
</dbReference>
<gene>
    <name evidence="7" type="ORF">ATI53_10616</name>
</gene>